<keyword evidence="2 5" id="KW-0479">Metal-binding</keyword>
<keyword evidence="7" id="KW-0456">Lyase</keyword>
<organism evidence="7 8">
    <name type="scientific">Rickenella mellea</name>
    <dbReference type="NCBI Taxonomy" id="50990"/>
    <lineage>
        <taxon>Eukaryota</taxon>
        <taxon>Fungi</taxon>
        <taxon>Dikarya</taxon>
        <taxon>Basidiomycota</taxon>
        <taxon>Agaricomycotina</taxon>
        <taxon>Agaricomycetes</taxon>
        <taxon>Hymenochaetales</taxon>
        <taxon>Rickenellaceae</taxon>
        <taxon>Rickenella</taxon>
    </lineage>
</organism>
<dbReference type="GO" id="GO:0006107">
    <property type="term" value="P:oxaloacetate metabolic process"/>
    <property type="evidence" value="ECO:0007669"/>
    <property type="project" value="TreeGrafter"/>
</dbReference>
<dbReference type="AlphaFoldDB" id="A0A4Y7Q778"/>
<dbReference type="VEuPathDB" id="FungiDB:BD410DRAFT_814552"/>
<reference evidence="7 8" key="1">
    <citation type="submission" date="2018-06" db="EMBL/GenBank/DDBJ databases">
        <title>A transcriptomic atlas of mushroom development highlights an independent origin of complex multicellularity.</title>
        <authorList>
            <consortium name="DOE Joint Genome Institute"/>
            <person name="Krizsan K."/>
            <person name="Almasi E."/>
            <person name="Merenyi Z."/>
            <person name="Sahu N."/>
            <person name="Viragh M."/>
            <person name="Koszo T."/>
            <person name="Mondo S."/>
            <person name="Kiss B."/>
            <person name="Balint B."/>
            <person name="Kues U."/>
            <person name="Barry K."/>
            <person name="Hegedus J.C."/>
            <person name="Henrissat B."/>
            <person name="Johnson J."/>
            <person name="Lipzen A."/>
            <person name="Ohm R."/>
            <person name="Nagy I."/>
            <person name="Pangilinan J."/>
            <person name="Yan J."/>
            <person name="Xiong Y."/>
            <person name="Grigoriev I.V."/>
            <person name="Hibbett D.S."/>
            <person name="Nagy L.G."/>
        </authorList>
    </citation>
    <scope>NUCLEOTIDE SEQUENCE [LARGE SCALE GENOMIC DNA]</scope>
    <source>
        <strain evidence="7 8">SZMC22713</strain>
    </source>
</reference>
<dbReference type="Gene3D" id="3.20.20.60">
    <property type="entry name" value="Phosphoenolpyruvate-binding domains"/>
    <property type="match status" value="1"/>
</dbReference>
<evidence type="ECO:0000256" key="5">
    <source>
        <dbReference type="PIRSR" id="PIRSR015582-2"/>
    </source>
</evidence>
<evidence type="ECO:0000256" key="2">
    <source>
        <dbReference type="ARBA" id="ARBA00022723"/>
    </source>
</evidence>
<dbReference type="GO" id="GO:0000287">
    <property type="term" value="F:magnesium ion binding"/>
    <property type="evidence" value="ECO:0007669"/>
    <property type="project" value="TreeGrafter"/>
</dbReference>
<dbReference type="InterPro" id="IPR011206">
    <property type="entry name" value="Citrate_lyase_beta/mcl1/mcl2"/>
</dbReference>
<dbReference type="InterPro" id="IPR005000">
    <property type="entry name" value="Aldolase/citrate-lyase_domain"/>
</dbReference>
<feature type="binding site" evidence="4">
    <location>
        <position position="103"/>
    </location>
    <ligand>
        <name>substrate</name>
    </ligand>
</feature>
<dbReference type="SUPFAM" id="SSF51621">
    <property type="entry name" value="Phosphoenolpyruvate/pyruvate domain"/>
    <property type="match status" value="1"/>
</dbReference>
<dbReference type="OrthoDB" id="1773at2759"/>
<dbReference type="EMBL" id="ML170171">
    <property type="protein sequence ID" value="TDL23176.1"/>
    <property type="molecule type" value="Genomic_DNA"/>
</dbReference>
<name>A0A4Y7Q778_9AGAM</name>
<evidence type="ECO:0000313" key="8">
    <source>
        <dbReference type="Proteomes" id="UP000294933"/>
    </source>
</evidence>
<accession>A0A4Y7Q778</accession>
<evidence type="ECO:0000313" key="7">
    <source>
        <dbReference type="EMBL" id="TDL23176.1"/>
    </source>
</evidence>
<keyword evidence="3 5" id="KW-0460">Magnesium</keyword>
<comment type="cofactor">
    <cofactor evidence="1">
        <name>Mg(2+)</name>
        <dbReference type="ChEBI" id="CHEBI:18420"/>
    </cofactor>
</comment>
<feature type="binding site" evidence="5">
    <location>
        <position position="201"/>
    </location>
    <ligand>
        <name>Mg(2+)</name>
        <dbReference type="ChEBI" id="CHEBI:18420"/>
    </ligand>
</feature>
<sequence length="347" mass="38344">MFQAQCTRALPRLRSNICAKRYLSAGAATDSSQTTLRRSYLYVPSSSERMLQKSLVSGSDTIIYDLEDSVAPSQKETARKGLVQFLNGKHADALPHPERIAVRVNAIDTPYFREDIAAVVQTPAIRSIVMPKIHSAENLDAVAREVVHASRLASIHERDQPLRFIASIESARGFWGVGDIAKWKAESGVGALSALLFAAEDYCADTSILRTPSRQELLYTRSRIAAASKAFGLEAIDMVCINYKDTDYLREECEDGRRLGYNGKQAIHPSQVDIIQQTFLPSEKEILRAAKIVQYMERSHQSNLGAFGLEMSDGKGGKEMIDSPMLKQAENIIRIAKAAGIKIPSIE</sequence>
<evidence type="ECO:0000259" key="6">
    <source>
        <dbReference type="Pfam" id="PF03328"/>
    </source>
</evidence>
<evidence type="ECO:0000256" key="4">
    <source>
        <dbReference type="PIRSR" id="PIRSR015582-1"/>
    </source>
</evidence>
<evidence type="ECO:0000256" key="1">
    <source>
        <dbReference type="ARBA" id="ARBA00001946"/>
    </source>
</evidence>
<dbReference type="InterPro" id="IPR040442">
    <property type="entry name" value="Pyrv_kinase-like_dom_sf"/>
</dbReference>
<protein>
    <submittedName>
        <fullName evidence="7">Citrate lyase beta subunit</fullName>
    </submittedName>
</protein>
<dbReference type="GO" id="GO:0016829">
    <property type="term" value="F:lyase activity"/>
    <property type="evidence" value="ECO:0007669"/>
    <property type="project" value="UniProtKB-KW"/>
</dbReference>
<dbReference type="Proteomes" id="UP000294933">
    <property type="component" value="Unassembled WGS sequence"/>
</dbReference>
<dbReference type="PIRSF" id="PIRSF015582">
    <property type="entry name" value="Cit_lyase_B"/>
    <property type="match status" value="1"/>
</dbReference>
<feature type="binding site" evidence="5">
    <location>
        <position position="169"/>
    </location>
    <ligand>
        <name>Mg(2+)</name>
        <dbReference type="ChEBI" id="CHEBI:18420"/>
    </ligand>
</feature>
<dbReference type="PANTHER" id="PTHR32308">
    <property type="entry name" value="LYASE BETA SUBUNIT, PUTATIVE (AFU_ORTHOLOGUE AFUA_4G13030)-RELATED"/>
    <property type="match status" value="1"/>
</dbReference>
<feature type="binding site" evidence="4">
    <location>
        <position position="169"/>
    </location>
    <ligand>
        <name>substrate</name>
    </ligand>
</feature>
<dbReference type="PANTHER" id="PTHR32308:SF0">
    <property type="entry name" value="HPCH_HPAI ALDOLASE_CITRATE LYASE DOMAIN-CONTAINING PROTEIN"/>
    <property type="match status" value="1"/>
</dbReference>
<gene>
    <name evidence="7" type="ORF">BD410DRAFT_814552</name>
</gene>
<feature type="domain" description="HpcH/HpaI aldolase/citrate lyase" evidence="6">
    <location>
        <begin position="38"/>
        <end position="269"/>
    </location>
</feature>
<dbReference type="STRING" id="50990.A0A4Y7Q778"/>
<evidence type="ECO:0000256" key="3">
    <source>
        <dbReference type="ARBA" id="ARBA00022842"/>
    </source>
</evidence>
<dbReference type="InterPro" id="IPR015813">
    <property type="entry name" value="Pyrv/PenolPyrv_kinase-like_dom"/>
</dbReference>
<dbReference type="Pfam" id="PF03328">
    <property type="entry name" value="HpcH_HpaI"/>
    <property type="match status" value="1"/>
</dbReference>
<keyword evidence="8" id="KW-1185">Reference proteome</keyword>
<proteinExistence type="predicted"/>